<gene>
    <name evidence="8" type="ORF">L484_011929</name>
</gene>
<dbReference type="AlphaFoldDB" id="W9QQL5"/>
<evidence type="ECO:0000256" key="5">
    <source>
        <dbReference type="PROSITE-ProRule" id="PRU10141"/>
    </source>
</evidence>
<evidence type="ECO:0000256" key="1">
    <source>
        <dbReference type="ARBA" id="ARBA00022679"/>
    </source>
</evidence>
<dbReference type="InterPro" id="IPR017441">
    <property type="entry name" value="Protein_kinase_ATP_BS"/>
</dbReference>
<dbReference type="Gene3D" id="1.10.510.10">
    <property type="entry name" value="Transferase(Phosphotransferase) domain 1"/>
    <property type="match status" value="1"/>
</dbReference>
<dbReference type="SUPFAM" id="SSF56112">
    <property type="entry name" value="Protein kinase-like (PK-like)"/>
    <property type="match status" value="1"/>
</dbReference>
<dbReference type="InterPro" id="IPR000719">
    <property type="entry name" value="Prot_kinase_dom"/>
</dbReference>
<dbReference type="InterPro" id="IPR011009">
    <property type="entry name" value="Kinase-like_dom_sf"/>
</dbReference>
<dbReference type="OrthoDB" id="275301at2759"/>
<dbReference type="EMBL" id="KE343663">
    <property type="protein sequence ID" value="EXB37868.1"/>
    <property type="molecule type" value="Genomic_DNA"/>
</dbReference>
<dbReference type="PROSITE" id="PS00107">
    <property type="entry name" value="PROTEIN_KINASE_ATP"/>
    <property type="match status" value="1"/>
</dbReference>
<dbReference type="Pfam" id="PF00069">
    <property type="entry name" value="Pkinase"/>
    <property type="match status" value="1"/>
</dbReference>
<keyword evidence="3 8" id="KW-0418">Kinase</keyword>
<keyword evidence="1" id="KW-0808">Transferase</keyword>
<name>W9QQL5_9ROSA</name>
<dbReference type="PANTHER" id="PTHR48011:SF4">
    <property type="entry name" value="MITOGEN-ACTIVATED PROTEIN KINASE KINASE KINASE 19"/>
    <property type="match status" value="1"/>
</dbReference>
<dbReference type="InterPro" id="IPR052751">
    <property type="entry name" value="Plant_MAPKKK"/>
</dbReference>
<dbReference type="KEGG" id="mnt:21395166"/>
<dbReference type="Proteomes" id="UP000030645">
    <property type="component" value="Unassembled WGS sequence"/>
</dbReference>
<feature type="domain" description="Protein kinase" evidence="7">
    <location>
        <begin position="3"/>
        <end position="254"/>
    </location>
</feature>
<keyword evidence="4 5" id="KW-0067">ATP-binding</keyword>
<evidence type="ECO:0000313" key="8">
    <source>
        <dbReference type="EMBL" id="EXB37868.1"/>
    </source>
</evidence>
<dbReference type="STRING" id="981085.W9QQL5"/>
<evidence type="ECO:0000259" key="7">
    <source>
        <dbReference type="PROSITE" id="PS50011"/>
    </source>
</evidence>
<dbReference type="GO" id="GO:0004674">
    <property type="term" value="F:protein serine/threonine kinase activity"/>
    <property type="evidence" value="ECO:0007669"/>
    <property type="project" value="UniProtKB-KW"/>
</dbReference>
<protein>
    <submittedName>
        <fullName evidence="8">Mitogen-activated protein kinase kinase kinase A</fullName>
    </submittedName>
</protein>
<dbReference type="PANTHER" id="PTHR48011">
    <property type="entry name" value="CCR4-NOT TRANSCRIPTIONAL COMPLEX SUBUNIT CAF120-RELATED"/>
    <property type="match status" value="1"/>
</dbReference>
<feature type="binding site" evidence="5">
    <location>
        <position position="32"/>
    </location>
    <ligand>
        <name>ATP</name>
        <dbReference type="ChEBI" id="CHEBI:30616"/>
    </ligand>
</feature>
<keyword evidence="2 5" id="KW-0547">Nucleotide-binding</keyword>
<evidence type="ECO:0000256" key="4">
    <source>
        <dbReference type="ARBA" id="ARBA00022840"/>
    </source>
</evidence>
<proteinExistence type="inferred from homology"/>
<dbReference type="CDD" id="cd06606">
    <property type="entry name" value="STKc_MAPKKK"/>
    <property type="match status" value="1"/>
</dbReference>
<dbReference type="SMART" id="SM00220">
    <property type="entry name" value="S_TKc"/>
    <property type="match status" value="1"/>
</dbReference>
<evidence type="ECO:0000256" key="6">
    <source>
        <dbReference type="RuleBase" id="RU000304"/>
    </source>
</evidence>
<dbReference type="GO" id="GO:0005524">
    <property type="term" value="F:ATP binding"/>
    <property type="evidence" value="ECO:0007669"/>
    <property type="project" value="UniProtKB-UniRule"/>
</dbReference>
<keyword evidence="6" id="KW-0723">Serine/threonine-protein kinase</keyword>
<dbReference type="PROSITE" id="PS50011">
    <property type="entry name" value="PROTEIN_KINASE_DOM"/>
    <property type="match status" value="1"/>
</dbReference>
<keyword evidence="9" id="KW-1185">Reference proteome</keyword>
<sequence>MDWNRGQIIGRGSSATVSVATSSISGEIFAVKSAELSQSEALQREQKILSSLNSPHVVSYIGHDVTRENSHLVYNLLIEYVPGGTLNDALRRKKRPDEAAIGRYTRKIVQGLEYLHSLGLVHCDIKGANILMAETGPKIADFGCARWANSGDEERPISGTPTFMAPEAARGEHQGCAGDVWSLGCTIIEMASGNSPWSNSGDPVSVLYRVAYSGETPEFPSFLSEKAEDFLGKCLRRNPEERWTASQLLKHPFLEELSLTEVKESDSSCSPTSILDQGIWNCLEDHTSESFGGTRSGNWAVDRIGKLALFSGEVTWTSGDQSWVTIRSDNDEQNNSSIMDYGMDLTSSSSCSSESDIFGDENIIDINIVGFSQCREKSVVAFRNLIFERDRDDLLVIPLTSTFLKS</sequence>
<dbReference type="InterPro" id="IPR008271">
    <property type="entry name" value="Ser/Thr_kinase_AS"/>
</dbReference>
<evidence type="ECO:0000256" key="3">
    <source>
        <dbReference type="ARBA" id="ARBA00022777"/>
    </source>
</evidence>
<dbReference type="GO" id="GO:0007165">
    <property type="term" value="P:signal transduction"/>
    <property type="evidence" value="ECO:0007669"/>
    <property type="project" value="TreeGrafter"/>
</dbReference>
<evidence type="ECO:0000256" key="2">
    <source>
        <dbReference type="ARBA" id="ARBA00022741"/>
    </source>
</evidence>
<accession>W9QQL5</accession>
<comment type="similarity">
    <text evidence="6">Belongs to the protein kinase superfamily.</text>
</comment>
<reference evidence="9" key="1">
    <citation type="submission" date="2013-01" db="EMBL/GenBank/DDBJ databases">
        <title>Draft Genome Sequence of a Mulberry Tree, Morus notabilis C.K. Schneid.</title>
        <authorList>
            <person name="He N."/>
            <person name="Zhao S."/>
        </authorList>
    </citation>
    <scope>NUCLEOTIDE SEQUENCE</scope>
</reference>
<organism evidence="8 9">
    <name type="scientific">Morus notabilis</name>
    <dbReference type="NCBI Taxonomy" id="981085"/>
    <lineage>
        <taxon>Eukaryota</taxon>
        <taxon>Viridiplantae</taxon>
        <taxon>Streptophyta</taxon>
        <taxon>Embryophyta</taxon>
        <taxon>Tracheophyta</taxon>
        <taxon>Spermatophyta</taxon>
        <taxon>Magnoliopsida</taxon>
        <taxon>eudicotyledons</taxon>
        <taxon>Gunneridae</taxon>
        <taxon>Pentapetalae</taxon>
        <taxon>rosids</taxon>
        <taxon>fabids</taxon>
        <taxon>Rosales</taxon>
        <taxon>Moraceae</taxon>
        <taxon>Moreae</taxon>
        <taxon>Morus</taxon>
    </lineage>
</organism>
<dbReference type="eggNOG" id="KOG0198">
    <property type="taxonomic scope" value="Eukaryota"/>
</dbReference>
<dbReference type="PROSITE" id="PS00108">
    <property type="entry name" value="PROTEIN_KINASE_ST"/>
    <property type="match status" value="1"/>
</dbReference>
<evidence type="ECO:0000313" key="9">
    <source>
        <dbReference type="Proteomes" id="UP000030645"/>
    </source>
</evidence>